<dbReference type="AlphaFoldDB" id="M7ZDZ5"/>
<sequence>MEHLFCWSEPPHQSCGVTPRCGVPLAAGRLGEKWRRRRKWGARWIVFLEMAFYSDHHFYAIHPLNVSVVTLTLQGFRYEEESNNYAPQQFYSAPIHVPQHLEICLLELNGPPFGQQITLALNDSLEQSHVHVPTQDEFDEIEKITHLSLEFTWSAEDDPIRKVIVEKMKKIKSGKELVEEVRKIEKNMNVGSTISSLLELSVFCDSP</sequence>
<accession>M7ZDZ5</accession>
<dbReference type="PANTHER" id="PTHR48212">
    <property type="entry name" value="CCHC-TYPE DOMAIN-CONTAINING PROTEIN"/>
    <property type="match status" value="1"/>
</dbReference>
<reference evidence="1" key="1">
    <citation type="journal article" date="2013" name="Nature">
        <title>Draft genome of the wheat A-genome progenitor Triticum urartu.</title>
        <authorList>
            <person name="Ling H.Q."/>
            <person name="Zhao S."/>
            <person name="Liu D."/>
            <person name="Wang J."/>
            <person name="Sun H."/>
            <person name="Zhang C."/>
            <person name="Fan H."/>
            <person name="Li D."/>
            <person name="Dong L."/>
            <person name="Tao Y."/>
            <person name="Gao C."/>
            <person name="Wu H."/>
            <person name="Li Y."/>
            <person name="Cui Y."/>
            <person name="Guo X."/>
            <person name="Zheng S."/>
            <person name="Wang B."/>
            <person name="Yu K."/>
            <person name="Liang Q."/>
            <person name="Yang W."/>
            <person name="Lou X."/>
            <person name="Chen J."/>
            <person name="Feng M."/>
            <person name="Jian J."/>
            <person name="Zhang X."/>
            <person name="Luo G."/>
            <person name="Jiang Y."/>
            <person name="Liu J."/>
            <person name="Wang Z."/>
            <person name="Sha Y."/>
            <person name="Zhang B."/>
            <person name="Wu H."/>
            <person name="Tang D."/>
            <person name="Shen Q."/>
            <person name="Xue P."/>
            <person name="Zou S."/>
            <person name="Wang X."/>
            <person name="Liu X."/>
            <person name="Wang F."/>
            <person name="Yang Y."/>
            <person name="An X."/>
            <person name="Dong Z."/>
            <person name="Zhang K."/>
            <person name="Zhang X."/>
            <person name="Luo M.C."/>
            <person name="Dvorak J."/>
            <person name="Tong Y."/>
            <person name="Wang J."/>
            <person name="Yang H."/>
            <person name="Li Z."/>
            <person name="Wang D."/>
            <person name="Zhang A."/>
            <person name="Wang J."/>
        </authorList>
    </citation>
    <scope>NUCLEOTIDE SEQUENCE</scope>
</reference>
<dbReference type="PANTHER" id="PTHR48212:SF1">
    <property type="entry name" value="CCHC-TYPE DOMAIN-CONTAINING PROTEIN"/>
    <property type="match status" value="1"/>
</dbReference>
<protein>
    <submittedName>
        <fullName evidence="1">Uncharacterized protein</fullName>
    </submittedName>
</protein>
<proteinExistence type="predicted"/>
<organism evidence="1">
    <name type="scientific">Triticum urartu</name>
    <name type="common">Red wild einkorn</name>
    <name type="synonym">Crithodium urartu</name>
    <dbReference type="NCBI Taxonomy" id="4572"/>
    <lineage>
        <taxon>Eukaryota</taxon>
        <taxon>Viridiplantae</taxon>
        <taxon>Streptophyta</taxon>
        <taxon>Embryophyta</taxon>
        <taxon>Tracheophyta</taxon>
        <taxon>Spermatophyta</taxon>
        <taxon>Magnoliopsida</taxon>
        <taxon>Liliopsida</taxon>
        <taxon>Poales</taxon>
        <taxon>Poaceae</taxon>
        <taxon>BOP clade</taxon>
        <taxon>Pooideae</taxon>
        <taxon>Triticodae</taxon>
        <taxon>Triticeae</taxon>
        <taxon>Triticinae</taxon>
        <taxon>Triticum</taxon>
    </lineage>
</organism>
<gene>
    <name evidence="1" type="ORF">TRIUR3_31161</name>
</gene>
<dbReference type="EMBL" id="KD096621">
    <property type="protein sequence ID" value="EMS61428.1"/>
    <property type="molecule type" value="Genomic_DNA"/>
</dbReference>
<evidence type="ECO:0000313" key="1">
    <source>
        <dbReference type="EMBL" id="EMS61428.1"/>
    </source>
</evidence>
<name>M7ZDZ5_TRIUA</name>